<proteinExistence type="predicted"/>
<dbReference type="EMBL" id="CP063982">
    <property type="protein sequence ID" value="UOD49225.1"/>
    <property type="molecule type" value="Genomic_DNA"/>
</dbReference>
<evidence type="ECO:0000256" key="3">
    <source>
        <dbReference type="ARBA" id="ARBA00023052"/>
    </source>
</evidence>
<dbReference type="InterPro" id="IPR033248">
    <property type="entry name" value="Transketolase_C"/>
</dbReference>
<evidence type="ECO:0000313" key="6">
    <source>
        <dbReference type="Proteomes" id="UP000831607"/>
    </source>
</evidence>
<dbReference type="InterPro" id="IPR009014">
    <property type="entry name" value="Transketo_C/PFOR_II"/>
</dbReference>
<dbReference type="InterPro" id="IPR005475">
    <property type="entry name" value="Transketolase-like_Pyr-bd"/>
</dbReference>
<evidence type="ECO:0000256" key="1">
    <source>
        <dbReference type="ARBA" id="ARBA00001964"/>
    </source>
</evidence>
<keyword evidence="2" id="KW-0560">Oxidoreductase</keyword>
<dbReference type="Pfam" id="PF02780">
    <property type="entry name" value="Transketolase_C"/>
    <property type="match status" value="1"/>
</dbReference>
<dbReference type="SUPFAM" id="SSF52518">
    <property type="entry name" value="Thiamin diphosphate-binding fold (THDP-binding)"/>
    <property type="match status" value="1"/>
</dbReference>
<organism evidence="5 6">
    <name type="scientific">Orrella daihaiensis</name>
    <dbReference type="NCBI Taxonomy" id="2782176"/>
    <lineage>
        <taxon>Bacteria</taxon>
        <taxon>Pseudomonadati</taxon>
        <taxon>Pseudomonadota</taxon>
        <taxon>Betaproteobacteria</taxon>
        <taxon>Burkholderiales</taxon>
        <taxon>Alcaligenaceae</taxon>
        <taxon>Orrella</taxon>
    </lineage>
</organism>
<dbReference type="Gene3D" id="3.40.50.970">
    <property type="match status" value="1"/>
</dbReference>
<protein>
    <submittedName>
        <fullName evidence="5">Alpha-ketoacid dehydrogenase subunit beta</fullName>
    </submittedName>
</protein>
<evidence type="ECO:0000256" key="2">
    <source>
        <dbReference type="ARBA" id="ARBA00023002"/>
    </source>
</evidence>
<dbReference type="Proteomes" id="UP000831607">
    <property type="component" value="Chromosome"/>
</dbReference>
<dbReference type="SUPFAM" id="SSF52922">
    <property type="entry name" value="TK C-terminal domain-like"/>
    <property type="match status" value="1"/>
</dbReference>
<feature type="domain" description="Transketolase-like pyrimidine-binding" evidence="4">
    <location>
        <begin position="4"/>
        <end position="177"/>
    </location>
</feature>
<keyword evidence="3" id="KW-0786">Thiamine pyrophosphate</keyword>
<keyword evidence="6" id="KW-1185">Reference proteome</keyword>
<dbReference type="InterPro" id="IPR029061">
    <property type="entry name" value="THDP-binding"/>
</dbReference>
<dbReference type="CDD" id="cd07036">
    <property type="entry name" value="TPP_PYR_E1-PDHc-beta_like"/>
    <property type="match status" value="1"/>
</dbReference>
<comment type="cofactor">
    <cofactor evidence="1">
        <name>thiamine diphosphate</name>
        <dbReference type="ChEBI" id="CHEBI:58937"/>
    </cofactor>
</comment>
<sequence>MALMTYAQAAVAALDDAMSANDRVIVLGEDVGRGGIFAQYAGLAQKFGPDRIVDTPISEAAIMGAGVGMALAGMRPVIELRVTDFAMCAMDEIVNQAAKNRYMFGGQGTVPVVVRMPMGIWDASAAQHSQSLENWFVHLPGVVVVAPSTPQDNYSLLKAALVCDDPVIFLEHKTLWASSGEVDTSLDIELGKAEVVRTGEHLTLVTWSRQRQVCQQAIEELANQGIDVELIDLKSLWPWDKEAVLQSCRKTGRLLVVHESVQVGGFGAEIVSTVVERLPCQARRLGAPRIPVGYASELEALARVTSQQIVDYVQRMLAQHTDQVPTS</sequence>
<reference evidence="5 6" key="1">
    <citation type="submission" date="2020-11" db="EMBL/GenBank/DDBJ databases">
        <title>Algicoccus daihaiensis sp.nov., isolated from Daihai Lake in Inner Mongolia.</title>
        <authorList>
            <person name="Kai J."/>
        </authorList>
    </citation>
    <scope>NUCLEOTIDE SEQUENCE [LARGE SCALE GENOMIC DNA]</scope>
    <source>
        <strain evidence="6">f23</strain>
    </source>
</reference>
<evidence type="ECO:0000313" key="5">
    <source>
        <dbReference type="EMBL" id="UOD49225.1"/>
    </source>
</evidence>
<name>A0ABY4AJE6_9BURK</name>
<evidence type="ECO:0000259" key="4">
    <source>
        <dbReference type="SMART" id="SM00861"/>
    </source>
</evidence>
<dbReference type="SMART" id="SM00861">
    <property type="entry name" value="Transket_pyr"/>
    <property type="match status" value="1"/>
</dbReference>
<dbReference type="PANTHER" id="PTHR43257">
    <property type="entry name" value="PYRUVATE DEHYDROGENASE E1 COMPONENT BETA SUBUNIT"/>
    <property type="match status" value="1"/>
</dbReference>
<dbReference type="RefSeq" id="WP_243477343.1">
    <property type="nucleotide sequence ID" value="NZ_CP063982.1"/>
</dbReference>
<accession>A0ABY4AJE6</accession>
<gene>
    <name evidence="5" type="ORF">DHf2319_06840</name>
</gene>
<dbReference type="PANTHER" id="PTHR43257:SF2">
    <property type="entry name" value="PYRUVATE DEHYDROGENASE E1 COMPONENT SUBUNIT BETA"/>
    <property type="match status" value="1"/>
</dbReference>
<dbReference type="Gene3D" id="3.40.50.920">
    <property type="match status" value="1"/>
</dbReference>
<dbReference type="Pfam" id="PF02779">
    <property type="entry name" value="Transket_pyr"/>
    <property type="match status" value="1"/>
</dbReference>